<dbReference type="AlphaFoldDB" id="A0A0J0YT35"/>
<dbReference type="EMBL" id="JTDO01000004">
    <property type="protein sequence ID" value="KLT73272.1"/>
    <property type="molecule type" value="Genomic_DNA"/>
</dbReference>
<evidence type="ECO:0000313" key="2">
    <source>
        <dbReference type="Proteomes" id="UP000036027"/>
    </source>
</evidence>
<dbReference type="OrthoDB" id="8611426at2"/>
<keyword evidence="2" id="KW-1185">Reference proteome</keyword>
<sequence length="245" mass="26454">MTTEKSKNLQILEAIAVAAELVGAELSDVAKAAMVEELTVYPLADVLNALNRCRKELTGRLTLAAILQRLDTGLPSADEAFGLLVDGWKNEAVTVVVPEIAMLAAGMGASGLYDNGDKTGARMAFKAAYEKLAADLDLSNGVKWTVSRGTDRANAETVIMEAVRLGRLPKEKAMSLLPSEATESREFLLTGQVLSLEDKQRAKQHTGKLLSLLSSKIITGNQQSNPADDERLRRIETQIYGEVRA</sequence>
<proteinExistence type="predicted"/>
<reference evidence="1 2" key="1">
    <citation type="submission" date="2014-11" db="EMBL/GenBank/DDBJ databases">
        <title>Genome of a novel goose pathogen.</title>
        <authorList>
            <person name="Hansen C.M."/>
            <person name="Hueffer K."/>
            <person name="Choi S.C."/>
        </authorList>
    </citation>
    <scope>NUCLEOTIDE SEQUENCE [LARGE SCALE GENOMIC DNA]</scope>
    <source>
        <strain evidence="1 2">KH1503</strain>
    </source>
</reference>
<dbReference type="Proteomes" id="UP000036027">
    <property type="component" value="Unassembled WGS sequence"/>
</dbReference>
<dbReference type="STRING" id="1470200.PL75_03345"/>
<evidence type="ECO:0000313" key="1">
    <source>
        <dbReference type="EMBL" id="KLT73272.1"/>
    </source>
</evidence>
<gene>
    <name evidence="1" type="ORF">PL75_03345</name>
</gene>
<dbReference type="PATRIC" id="fig|1470200.3.peg.1781"/>
<comment type="caution">
    <text evidence="1">The sequence shown here is derived from an EMBL/GenBank/DDBJ whole genome shotgun (WGS) entry which is preliminary data.</text>
</comment>
<name>A0A0J0YT35_9NEIS</name>
<dbReference type="RefSeq" id="WP_047760503.1">
    <property type="nucleotide sequence ID" value="NZ_CP091510.1"/>
</dbReference>
<accession>A0A0J0YT35</accession>
<organism evidence="1 2">
    <name type="scientific">Neisseria arctica</name>
    <dbReference type="NCBI Taxonomy" id="1470200"/>
    <lineage>
        <taxon>Bacteria</taxon>
        <taxon>Pseudomonadati</taxon>
        <taxon>Pseudomonadota</taxon>
        <taxon>Betaproteobacteria</taxon>
        <taxon>Neisseriales</taxon>
        <taxon>Neisseriaceae</taxon>
        <taxon>Neisseria</taxon>
    </lineage>
</organism>
<protein>
    <submittedName>
        <fullName evidence="1">Uncharacterized protein</fullName>
    </submittedName>
</protein>